<dbReference type="PANTHER" id="PTHR30042">
    <property type="entry name" value="POTASSIUM-TRANSPORTING ATPASE C CHAIN"/>
    <property type="match status" value="1"/>
</dbReference>
<dbReference type="AlphaFoldDB" id="A0A415EQN6"/>
<keyword evidence="4 11" id="KW-0812">Transmembrane</keyword>
<evidence type="ECO:0000313" key="12">
    <source>
        <dbReference type="EMBL" id="RHK05548.1"/>
    </source>
</evidence>
<proteinExistence type="predicted"/>
<keyword evidence="8 11" id="KW-1133">Transmembrane helix</keyword>
<dbReference type="EMBL" id="QRMZ01000018">
    <property type="protein sequence ID" value="RHK05548.1"/>
    <property type="molecule type" value="Genomic_DNA"/>
</dbReference>
<sequence>MMKNTLFASIKFLLVSTVLIGGLYTLLVTGVGQVFFAHQANGSQIVEDGAVKGSELLAQPFDQAGYFQGRDQTVSQLSPYDTTQKKTVAERTATLLAENPTQTSVPIDLVTASGSGVDPDISVEAALFQLPRIADTRGIDEQIIHDIINRNKVADLFSTREYVNIMTLNQQLDQLPEE</sequence>
<protein>
    <submittedName>
        <fullName evidence="12">Potassium-transporting ATPase subunit C</fullName>
    </submittedName>
</protein>
<evidence type="ECO:0000256" key="8">
    <source>
        <dbReference type="ARBA" id="ARBA00022989"/>
    </source>
</evidence>
<dbReference type="GO" id="GO:0008556">
    <property type="term" value="F:P-type potassium transmembrane transporter activity"/>
    <property type="evidence" value="ECO:0007669"/>
    <property type="project" value="InterPro"/>
</dbReference>
<keyword evidence="3" id="KW-0633">Potassium transport</keyword>
<dbReference type="PANTHER" id="PTHR30042:SF2">
    <property type="entry name" value="POTASSIUM-TRANSPORTING ATPASE KDPC SUBUNIT"/>
    <property type="match status" value="1"/>
</dbReference>
<dbReference type="InterPro" id="IPR003820">
    <property type="entry name" value="KdpC"/>
</dbReference>
<evidence type="ECO:0000256" key="3">
    <source>
        <dbReference type="ARBA" id="ARBA00022538"/>
    </source>
</evidence>
<evidence type="ECO:0000256" key="9">
    <source>
        <dbReference type="ARBA" id="ARBA00023065"/>
    </source>
</evidence>
<dbReference type="Pfam" id="PF02669">
    <property type="entry name" value="KdpC"/>
    <property type="match status" value="1"/>
</dbReference>
<dbReference type="Proteomes" id="UP000286288">
    <property type="component" value="Unassembled WGS sequence"/>
</dbReference>
<evidence type="ECO:0000256" key="4">
    <source>
        <dbReference type="ARBA" id="ARBA00022692"/>
    </source>
</evidence>
<evidence type="ECO:0000256" key="10">
    <source>
        <dbReference type="ARBA" id="ARBA00023136"/>
    </source>
</evidence>
<dbReference type="PIRSF" id="PIRSF001296">
    <property type="entry name" value="K_ATPase_KdpC"/>
    <property type="match status" value="1"/>
</dbReference>
<name>A0A415EQN6_ENTCA</name>
<keyword evidence="7" id="KW-0630">Potassium</keyword>
<keyword evidence="9" id="KW-0406">Ion transport</keyword>
<evidence type="ECO:0000256" key="6">
    <source>
        <dbReference type="ARBA" id="ARBA00022840"/>
    </source>
</evidence>
<keyword evidence="5" id="KW-0547">Nucleotide-binding</keyword>
<dbReference type="GO" id="GO:0016020">
    <property type="term" value="C:membrane"/>
    <property type="evidence" value="ECO:0007669"/>
    <property type="project" value="InterPro"/>
</dbReference>
<keyword evidence="10 11" id="KW-0472">Membrane</keyword>
<dbReference type="GO" id="GO:0005524">
    <property type="term" value="F:ATP binding"/>
    <property type="evidence" value="ECO:0007669"/>
    <property type="project" value="UniProtKB-KW"/>
</dbReference>
<organism evidence="12 13">
    <name type="scientific">Enterococcus casseliflavus</name>
    <name type="common">Enterococcus flavescens</name>
    <dbReference type="NCBI Taxonomy" id="37734"/>
    <lineage>
        <taxon>Bacteria</taxon>
        <taxon>Bacillati</taxon>
        <taxon>Bacillota</taxon>
        <taxon>Bacilli</taxon>
        <taxon>Lactobacillales</taxon>
        <taxon>Enterococcaceae</taxon>
        <taxon>Enterococcus</taxon>
    </lineage>
</organism>
<keyword evidence="6" id="KW-0067">ATP-binding</keyword>
<keyword evidence="1" id="KW-0813">Transport</keyword>
<comment type="caution">
    <text evidence="12">The sequence shown here is derived from an EMBL/GenBank/DDBJ whole genome shotgun (WGS) entry which is preliminary data.</text>
</comment>
<keyword evidence="2" id="KW-1003">Cell membrane</keyword>
<reference evidence="12 13" key="1">
    <citation type="submission" date="2018-08" db="EMBL/GenBank/DDBJ databases">
        <title>A genome reference for cultivated species of the human gut microbiota.</title>
        <authorList>
            <person name="Zou Y."/>
            <person name="Xue W."/>
            <person name="Luo G."/>
        </authorList>
    </citation>
    <scope>NUCLEOTIDE SEQUENCE [LARGE SCALE GENOMIC DNA]</scope>
    <source>
        <strain evidence="12 13">AF48-16</strain>
    </source>
</reference>
<evidence type="ECO:0000256" key="7">
    <source>
        <dbReference type="ARBA" id="ARBA00022958"/>
    </source>
</evidence>
<evidence type="ECO:0000256" key="11">
    <source>
        <dbReference type="SAM" id="Phobius"/>
    </source>
</evidence>
<feature type="transmembrane region" description="Helical" evidence="11">
    <location>
        <begin position="12"/>
        <end position="36"/>
    </location>
</feature>
<accession>A0A415EQN6</accession>
<evidence type="ECO:0000256" key="1">
    <source>
        <dbReference type="ARBA" id="ARBA00022448"/>
    </source>
</evidence>
<evidence type="ECO:0000256" key="5">
    <source>
        <dbReference type="ARBA" id="ARBA00022741"/>
    </source>
</evidence>
<evidence type="ECO:0000313" key="13">
    <source>
        <dbReference type="Proteomes" id="UP000286288"/>
    </source>
</evidence>
<gene>
    <name evidence="12" type="ORF">DW084_13290</name>
</gene>
<evidence type="ECO:0000256" key="2">
    <source>
        <dbReference type="ARBA" id="ARBA00022475"/>
    </source>
</evidence>